<gene>
    <name evidence="4" type="ORF">KFE25_009016</name>
</gene>
<dbReference type="OMA" id="CHAPAPT"/>
<protein>
    <recommendedName>
        <fullName evidence="6">Protein-serine/threonine phosphatase</fullName>
    </recommendedName>
</protein>
<feature type="region of interest" description="Disordered" evidence="1">
    <location>
        <begin position="15"/>
        <end position="135"/>
    </location>
</feature>
<dbReference type="InterPro" id="IPR020422">
    <property type="entry name" value="TYR_PHOSPHATASE_DUAL_dom"/>
</dbReference>
<evidence type="ECO:0000313" key="5">
    <source>
        <dbReference type="Proteomes" id="UP000751190"/>
    </source>
</evidence>
<organism evidence="4 5">
    <name type="scientific">Diacronema lutheri</name>
    <name type="common">Unicellular marine alga</name>
    <name type="synonym">Monochrysis lutheri</name>
    <dbReference type="NCBI Taxonomy" id="2081491"/>
    <lineage>
        <taxon>Eukaryota</taxon>
        <taxon>Haptista</taxon>
        <taxon>Haptophyta</taxon>
        <taxon>Pavlovophyceae</taxon>
        <taxon>Pavlovales</taxon>
        <taxon>Pavlovaceae</taxon>
        <taxon>Diacronema</taxon>
    </lineage>
</organism>
<feature type="compositionally biased region" description="Polar residues" evidence="1">
    <location>
        <begin position="42"/>
        <end position="62"/>
    </location>
</feature>
<proteinExistence type="predicted"/>
<accession>A0A8J5XZ33</accession>
<keyword evidence="5" id="KW-1185">Reference proteome</keyword>
<feature type="compositionally biased region" description="Low complexity" evidence="1">
    <location>
        <begin position="120"/>
        <end position="134"/>
    </location>
</feature>
<evidence type="ECO:0000259" key="2">
    <source>
        <dbReference type="PROSITE" id="PS50054"/>
    </source>
</evidence>
<dbReference type="GO" id="GO:0008579">
    <property type="term" value="F:JUN kinase phosphatase activity"/>
    <property type="evidence" value="ECO:0007669"/>
    <property type="project" value="TreeGrafter"/>
</dbReference>
<sequence>MLQHPFADIAVVTRPSTMSPSLSPADERPSVPSLAAARRWGNSPSAVHSPSLGRATSTNSPRLSPRVMSPRLSPRPDSAAIGARPAPWRLQLPSPLALPGSPRYGSPRDDSPRSTPPMTTPRRAVGAPAAPPRRNMTRVRPRILLGNDIAARSRELLHAHNVSHVLNCGRTAEHFRGEPDSPVYLSLGLRDDVAINGDELHEQLLKAVRFIDGFLKGGTDDTSVLVHCREGISRSCGVMLAYLMVTEDLELSAAMDELRSLHQKCDPNLGILMALQDWKEWHRAAAAAGRTAESDSGGPELMAM</sequence>
<evidence type="ECO:0000256" key="1">
    <source>
        <dbReference type="SAM" id="MobiDB-lite"/>
    </source>
</evidence>
<evidence type="ECO:0000313" key="4">
    <source>
        <dbReference type="EMBL" id="KAG8470595.1"/>
    </source>
</evidence>
<dbReference type="Gene3D" id="3.90.190.10">
    <property type="entry name" value="Protein tyrosine phosphatase superfamily"/>
    <property type="match status" value="1"/>
</dbReference>
<evidence type="ECO:0008006" key="6">
    <source>
        <dbReference type="Google" id="ProtNLM"/>
    </source>
</evidence>
<dbReference type="PROSITE" id="PS50056">
    <property type="entry name" value="TYR_PHOSPHATASE_2"/>
    <property type="match status" value="1"/>
</dbReference>
<reference evidence="4" key="1">
    <citation type="submission" date="2021-05" db="EMBL/GenBank/DDBJ databases">
        <title>The genome of the haptophyte Pavlova lutheri (Diacronema luteri, Pavlovales) - a model for lipid biosynthesis in eukaryotic algae.</title>
        <authorList>
            <person name="Hulatt C.J."/>
            <person name="Posewitz M.C."/>
        </authorList>
    </citation>
    <scope>NUCLEOTIDE SEQUENCE</scope>
    <source>
        <strain evidence="4">NIVA-4/92</strain>
    </source>
</reference>
<dbReference type="AlphaFoldDB" id="A0A8J5XZ33"/>
<dbReference type="SMART" id="SM00195">
    <property type="entry name" value="DSPc"/>
    <property type="match status" value="1"/>
</dbReference>
<dbReference type="InterPro" id="IPR000387">
    <property type="entry name" value="Tyr_Pase_dom"/>
</dbReference>
<dbReference type="PANTHER" id="PTHR46377:SF1">
    <property type="entry name" value="DUAL SPECIFICITY PROTEIN PHOSPHATASE 19"/>
    <property type="match status" value="1"/>
</dbReference>
<dbReference type="PROSITE" id="PS50054">
    <property type="entry name" value="TYR_PHOSPHATASE_DUAL"/>
    <property type="match status" value="1"/>
</dbReference>
<comment type="caution">
    <text evidence="4">The sequence shown here is derived from an EMBL/GenBank/DDBJ whole genome shotgun (WGS) entry which is preliminary data.</text>
</comment>
<dbReference type="OrthoDB" id="165342at2759"/>
<dbReference type="InterPro" id="IPR029021">
    <property type="entry name" value="Prot-tyrosine_phosphatase-like"/>
</dbReference>
<dbReference type="CDD" id="cd14498">
    <property type="entry name" value="DSP"/>
    <property type="match status" value="1"/>
</dbReference>
<feature type="domain" description="Tyrosine-protein phosphatase" evidence="2">
    <location>
        <begin position="135"/>
        <end position="284"/>
    </location>
</feature>
<evidence type="ECO:0000259" key="3">
    <source>
        <dbReference type="PROSITE" id="PS50056"/>
    </source>
</evidence>
<dbReference type="InterPro" id="IPR000340">
    <property type="entry name" value="Dual-sp_phosphatase_cat-dom"/>
</dbReference>
<dbReference type="Proteomes" id="UP000751190">
    <property type="component" value="Unassembled WGS sequence"/>
</dbReference>
<dbReference type="GO" id="GO:0005737">
    <property type="term" value="C:cytoplasm"/>
    <property type="evidence" value="ECO:0007669"/>
    <property type="project" value="TreeGrafter"/>
</dbReference>
<dbReference type="EMBL" id="JAGTXO010000001">
    <property type="protein sequence ID" value="KAG8470595.1"/>
    <property type="molecule type" value="Genomic_DNA"/>
</dbReference>
<dbReference type="SUPFAM" id="SSF52799">
    <property type="entry name" value="(Phosphotyrosine protein) phosphatases II"/>
    <property type="match status" value="1"/>
</dbReference>
<dbReference type="PANTHER" id="PTHR46377">
    <property type="entry name" value="DUAL SPECIFICITY PROTEIN PHOSPHATASE 19"/>
    <property type="match status" value="1"/>
</dbReference>
<name>A0A8J5XZ33_DIALT</name>
<dbReference type="Pfam" id="PF00782">
    <property type="entry name" value="DSPc"/>
    <property type="match status" value="1"/>
</dbReference>
<feature type="domain" description="Tyrosine specific protein phosphatases" evidence="3">
    <location>
        <begin position="202"/>
        <end position="260"/>
    </location>
</feature>